<gene>
    <name evidence="2" type="ORF">C9374_008114</name>
</gene>
<evidence type="ECO:0000259" key="1">
    <source>
        <dbReference type="PROSITE" id="PS50191"/>
    </source>
</evidence>
<dbReference type="GO" id="GO:0008526">
    <property type="term" value="F:phosphatidylinositol transfer activity"/>
    <property type="evidence" value="ECO:0007669"/>
    <property type="project" value="TreeGrafter"/>
</dbReference>
<dbReference type="Pfam" id="PF00650">
    <property type="entry name" value="CRAL_TRIO"/>
    <property type="match status" value="1"/>
</dbReference>
<organism evidence="2 3">
    <name type="scientific">Naegleria lovaniensis</name>
    <name type="common">Amoeba</name>
    <dbReference type="NCBI Taxonomy" id="51637"/>
    <lineage>
        <taxon>Eukaryota</taxon>
        <taxon>Discoba</taxon>
        <taxon>Heterolobosea</taxon>
        <taxon>Tetramitia</taxon>
        <taxon>Eutetramitia</taxon>
        <taxon>Vahlkampfiidae</taxon>
        <taxon>Naegleria</taxon>
    </lineage>
</organism>
<name>A0AA88KGA9_NAELO</name>
<dbReference type="SMART" id="SM00516">
    <property type="entry name" value="SEC14"/>
    <property type="match status" value="1"/>
</dbReference>
<evidence type="ECO:0000313" key="2">
    <source>
        <dbReference type="EMBL" id="KAG2378475.1"/>
    </source>
</evidence>
<dbReference type="PANTHER" id="PTHR45824:SF29">
    <property type="entry name" value="GH16843P"/>
    <property type="match status" value="1"/>
</dbReference>
<dbReference type="EMBL" id="PYSW02000032">
    <property type="protein sequence ID" value="KAG2378475.1"/>
    <property type="molecule type" value="Genomic_DNA"/>
</dbReference>
<dbReference type="SUPFAM" id="SSF46938">
    <property type="entry name" value="CRAL/TRIO N-terminal domain"/>
    <property type="match status" value="1"/>
</dbReference>
<dbReference type="PROSITE" id="PS50191">
    <property type="entry name" value="CRAL_TRIO"/>
    <property type="match status" value="1"/>
</dbReference>
<dbReference type="InterPro" id="IPR001251">
    <property type="entry name" value="CRAL-TRIO_dom"/>
</dbReference>
<dbReference type="PANTHER" id="PTHR45824">
    <property type="entry name" value="GH16843P"/>
    <property type="match status" value="1"/>
</dbReference>
<dbReference type="Proteomes" id="UP000816034">
    <property type="component" value="Unassembled WGS sequence"/>
</dbReference>
<proteinExistence type="predicted"/>
<reference evidence="2 3" key="1">
    <citation type="journal article" date="2018" name="BMC Genomics">
        <title>The genome of Naegleria lovaniensis, the basis for a comparative approach to unravel pathogenicity factors of the human pathogenic amoeba N. fowleri.</title>
        <authorList>
            <person name="Liechti N."/>
            <person name="Schurch N."/>
            <person name="Bruggmann R."/>
            <person name="Wittwer M."/>
        </authorList>
    </citation>
    <scope>NUCLEOTIDE SEQUENCE [LARGE SCALE GENOMIC DNA]</scope>
    <source>
        <strain evidence="2 3">ATCC 30569</strain>
    </source>
</reference>
<dbReference type="RefSeq" id="XP_044545737.1">
    <property type="nucleotide sequence ID" value="XM_044698155.1"/>
</dbReference>
<dbReference type="AlphaFoldDB" id="A0AA88KGA9"/>
<dbReference type="CDD" id="cd00170">
    <property type="entry name" value="SEC14"/>
    <property type="match status" value="1"/>
</dbReference>
<protein>
    <recommendedName>
        <fullName evidence="1">CRAL-TRIO domain-containing protein</fullName>
    </recommendedName>
</protein>
<keyword evidence="3" id="KW-1185">Reference proteome</keyword>
<dbReference type="Gene3D" id="3.40.525.10">
    <property type="entry name" value="CRAL-TRIO lipid binding domain"/>
    <property type="match status" value="1"/>
</dbReference>
<dbReference type="InterPro" id="IPR052578">
    <property type="entry name" value="PI_Transfer_CRAL-TRIO"/>
</dbReference>
<dbReference type="SUPFAM" id="SSF52087">
    <property type="entry name" value="CRAL/TRIO domain"/>
    <property type="match status" value="1"/>
</dbReference>
<comment type="caution">
    <text evidence="2">The sequence shown here is derived from an EMBL/GenBank/DDBJ whole genome shotgun (WGS) entry which is preliminary data.</text>
</comment>
<dbReference type="GeneID" id="68100568"/>
<feature type="domain" description="CRAL-TRIO" evidence="1">
    <location>
        <begin position="574"/>
        <end position="745"/>
    </location>
</feature>
<evidence type="ECO:0000313" key="3">
    <source>
        <dbReference type="Proteomes" id="UP000816034"/>
    </source>
</evidence>
<sequence>MKIRFCLYEFAESEEEIRFKKKLFAECNLCKRSEFHELRTTPNLSDISVTTLREGGNFIKSYITDQNMNSKISPKDWICISETIVWEDLGEKLFIISSFHRRQFKLYSIICAQLLRQLSMDSSANTHISCNTLDPSQTDKVIDIDLPRFYPLMNRYHSFTPINRSFFSNFHACIFGDETKCFMRDREINYLSSRRTVVDIEKRIPCKAYQKATMQVKRIVMPNVDPIYEELMQYLYRDVAQNHGKAITSGGSVNIHGSVFQKSVLECIAELESPVQMFGDTSQGVFRKRLSTILKMIENEDDLFKGCTSKTRRFIQTPIPHDEFYYLSQISHFIEEPERLVTLSIPKTDMFFEVEYACSKLVANMENTDRFCNYWVASELRRCVKVIENMLNSLNLEKLNTKQIEAIKRLLSRIVESKEQVIGSGDIVMLNVFSKPRSFLGRLKFWKHKDQEKKSYWHSSTCFHQPHHHHSHNIVYKMVRDSYLPAGRDETYGKATESAKSAVVSPLSKLTPEQTKLMGELRKIAEGWDLDEEQKAFMDEMCLFRYLSGLQWNMDQASKQLKETMEWRKTFRPQDIRLKDLEPIAKQGFLFHYGYDKQCRPVIYVLMGKDTADNTEENKKLKFKLFVYMMEKCIKRMPEGVHNIVWLVDLKDSSLSMSLVKEMKDTFVQLGNYYTERLARTLVLNAGWTISMIWSFVSNFLAKETVEKYVMVKGNDKTIAETFEKYIEKDLLVKGFGNGTAEYKYDIAQLIKEEIEDEEELRKREQ</sequence>
<dbReference type="InterPro" id="IPR036865">
    <property type="entry name" value="CRAL-TRIO_dom_sf"/>
</dbReference>
<dbReference type="InterPro" id="IPR036273">
    <property type="entry name" value="CRAL/TRIO_N_dom_sf"/>
</dbReference>
<accession>A0AA88KGA9</accession>